<comment type="caution">
    <text evidence="2">The sequence shown here is derived from an EMBL/GenBank/DDBJ whole genome shotgun (WGS) entry which is preliminary data.</text>
</comment>
<organism evidence="2 3">
    <name type="scientific">Candidatus Uhrbacteria bacterium CG_4_10_14_0_8_um_filter_58_22</name>
    <dbReference type="NCBI Taxonomy" id="1975029"/>
    <lineage>
        <taxon>Bacteria</taxon>
        <taxon>Candidatus Uhriibacteriota</taxon>
    </lineage>
</organism>
<protein>
    <submittedName>
        <fullName evidence="2">Uncharacterized protein</fullName>
    </submittedName>
</protein>
<gene>
    <name evidence="2" type="ORF">COY93_02260</name>
</gene>
<name>A0A2M7QAX9_9BACT</name>
<feature type="region of interest" description="Disordered" evidence="1">
    <location>
        <begin position="1"/>
        <end position="30"/>
    </location>
</feature>
<dbReference type="AlphaFoldDB" id="A0A2M7QAX9"/>
<accession>A0A2M7QAX9</accession>
<sequence>MSESRGTPIEGVNGWTEEETEAHNKEEVERNWGEISSRWANFMKERGEGEKGATNEDWDQLREDLLSALKVDGWNRGKGNGKRYDRELDMNLSSEEVKTITFLQLPSYFDGLDSYDREQWMEGDVPTPCPELKRIVLSKGPDGKWIEVGE</sequence>
<evidence type="ECO:0000256" key="1">
    <source>
        <dbReference type="SAM" id="MobiDB-lite"/>
    </source>
</evidence>
<dbReference type="EMBL" id="PFLC01000027">
    <property type="protein sequence ID" value="PIY62797.1"/>
    <property type="molecule type" value="Genomic_DNA"/>
</dbReference>
<evidence type="ECO:0000313" key="2">
    <source>
        <dbReference type="EMBL" id="PIY62797.1"/>
    </source>
</evidence>
<dbReference type="Proteomes" id="UP000230973">
    <property type="component" value="Unassembled WGS sequence"/>
</dbReference>
<reference evidence="3" key="1">
    <citation type="submission" date="2017-09" db="EMBL/GenBank/DDBJ databases">
        <title>Depth-based differentiation of microbial function through sediment-hosted aquifers and enrichment of novel symbionts in the deep terrestrial subsurface.</title>
        <authorList>
            <person name="Probst A.J."/>
            <person name="Ladd B."/>
            <person name="Jarett J.K."/>
            <person name="Geller-Mcgrath D.E."/>
            <person name="Sieber C.M.K."/>
            <person name="Emerson J.B."/>
            <person name="Anantharaman K."/>
            <person name="Thomas B.C."/>
            <person name="Malmstrom R."/>
            <person name="Stieglmeier M."/>
            <person name="Klingl A."/>
            <person name="Woyke T."/>
            <person name="Ryan C.M."/>
            <person name="Banfield J.F."/>
        </authorList>
    </citation>
    <scope>NUCLEOTIDE SEQUENCE [LARGE SCALE GENOMIC DNA]</scope>
</reference>
<evidence type="ECO:0000313" key="3">
    <source>
        <dbReference type="Proteomes" id="UP000230973"/>
    </source>
</evidence>
<feature type="compositionally biased region" description="Basic and acidic residues" evidence="1">
    <location>
        <begin position="21"/>
        <end position="30"/>
    </location>
</feature>
<proteinExistence type="predicted"/>